<accession>A0A1Q9DCB5</accession>
<evidence type="ECO:0000313" key="2">
    <source>
        <dbReference type="EMBL" id="OLP92866.1"/>
    </source>
</evidence>
<name>A0A1Q9DCB5_SYMMI</name>
<protein>
    <submittedName>
        <fullName evidence="2">Uncharacterized protein</fullName>
    </submittedName>
</protein>
<evidence type="ECO:0000313" key="3">
    <source>
        <dbReference type="Proteomes" id="UP000186817"/>
    </source>
</evidence>
<feature type="region of interest" description="Disordered" evidence="1">
    <location>
        <begin position="100"/>
        <end position="119"/>
    </location>
</feature>
<dbReference type="EMBL" id="LSRX01000605">
    <property type="protein sequence ID" value="OLP92866.1"/>
    <property type="molecule type" value="Genomic_DNA"/>
</dbReference>
<dbReference type="OrthoDB" id="10359851at2759"/>
<keyword evidence="3" id="KW-1185">Reference proteome</keyword>
<sequence>MCYCQRRRNDFPLADETLGRQGRGSDSKYLKVLRIFEDLLLVPRHCKAYCVLDLSPHRAPRMAACCFDRRSCMFAFSREFGLHSVFRALDVARSTTGVHTVGSAPSEDSQSEATSAVSTASTIVPRGQMLHHTWTRPFIGPLSALSRRRWCQVDGDTGRLAAVPSNQTRSWPLLAECLPTLLVQPNRVLDSPDKRPNEEQEYELLLRFGSLKH</sequence>
<organism evidence="2 3">
    <name type="scientific">Symbiodinium microadriaticum</name>
    <name type="common">Dinoflagellate</name>
    <name type="synonym">Zooxanthella microadriatica</name>
    <dbReference type="NCBI Taxonomy" id="2951"/>
    <lineage>
        <taxon>Eukaryota</taxon>
        <taxon>Sar</taxon>
        <taxon>Alveolata</taxon>
        <taxon>Dinophyceae</taxon>
        <taxon>Suessiales</taxon>
        <taxon>Symbiodiniaceae</taxon>
        <taxon>Symbiodinium</taxon>
    </lineage>
</organism>
<gene>
    <name evidence="2" type="ORF">AK812_SmicGene25309</name>
</gene>
<reference evidence="2 3" key="1">
    <citation type="submission" date="2016-02" db="EMBL/GenBank/DDBJ databases">
        <title>Genome analysis of coral dinoflagellate symbionts highlights evolutionary adaptations to a symbiotic lifestyle.</title>
        <authorList>
            <person name="Aranda M."/>
            <person name="Li Y."/>
            <person name="Liew Y.J."/>
            <person name="Baumgarten S."/>
            <person name="Simakov O."/>
            <person name="Wilson M."/>
            <person name="Piel J."/>
            <person name="Ashoor H."/>
            <person name="Bougouffa S."/>
            <person name="Bajic V.B."/>
            <person name="Ryu T."/>
            <person name="Ravasi T."/>
            <person name="Bayer T."/>
            <person name="Micklem G."/>
            <person name="Kim H."/>
            <person name="Bhak J."/>
            <person name="Lajeunesse T.C."/>
            <person name="Voolstra C.R."/>
        </authorList>
    </citation>
    <scope>NUCLEOTIDE SEQUENCE [LARGE SCALE GENOMIC DNA]</scope>
    <source>
        <strain evidence="2 3">CCMP2467</strain>
    </source>
</reference>
<evidence type="ECO:0000256" key="1">
    <source>
        <dbReference type="SAM" id="MobiDB-lite"/>
    </source>
</evidence>
<comment type="caution">
    <text evidence="2">The sequence shown here is derived from an EMBL/GenBank/DDBJ whole genome shotgun (WGS) entry which is preliminary data.</text>
</comment>
<dbReference type="AlphaFoldDB" id="A0A1Q9DCB5"/>
<dbReference type="Proteomes" id="UP000186817">
    <property type="component" value="Unassembled WGS sequence"/>
</dbReference>
<proteinExistence type="predicted"/>